<keyword evidence="2" id="KW-0812">Transmembrane</keyword>
<dbReference type="InterPro" id="IPR007956">
    <property type="entry name" value="Malonyl_CoA_deC_C"/>
</dbReference>
<feature type="compositionally biased region" description="Pro residues" evidence="1">
    <location>
        <begin position="996"/>
        <end position="1017"/>
    </location>
</feature>
<organism evidence="5 6">
    <name type="scientific">Porphyra umbilicalis</name>
    <name type="common">Purple laver</name>
    <name type="synonym">Red alga</name>
    <dbReference type="NCBI Taxonomy" id="2786"/>
    <lineage>
        <taxon>Eukaryota</taxon>
        <taxon>Rhodophyta</taxon>
        <taxon>Bangiophyceae</taxon>
        <taxon>Bangiales</taxon>
        <taxon>Bangiaceae</taxon>
        <taxon>Porphyra</taxon>
    </lineage>
</organism>
<dbReference type="PANTHER" id="PTHR28641">
    <property type="match status" value="1"/>
</dbReference>
<keyword evidence="2" id="KW-1133">Transmembrane helix</keyword>
<feature type="domain" description="Malonyl-CoA decarboxylase C-terminal" evidence="3">
    <location>
        <begin position="291"/>
        <end position="456"/>
    </location>
</feature>
<dbReference type="GO" id="GO:0006633">
    <property type="term" value="P:fatty acid biosynthetic process"/>
    <property type="evidence" value="ECO:0007669"/>
    <property type="project" value="InterPro"/>
</dbReference>
<feature type="region of interest" description="Disordered" evidence="1">
    <location>
        <begin position="41"/>
        <end position="81"/>
    </location>
</feature>
<dbReference type="Pfam" id="PF17408">
    <property type="entry name" value="MCD_N"/>
    <property type="match status" value="1"/>
</dbReference>
<feature type="compositionally biased region" description="Low complexity" evidence="1">
    <location>
        <begin position="1018"/>
        <end position="1033"/>
    </location>
</feature>
<evidence type="ECO:0000259" key="4">
    <source>
        <dbReference type="Pfam" id="PF17408"/>
    </source>
</evidence>
<keyword evidence="6" id="KW-1185">Reference proteome</keyword>
<name>A0A1X6P5S9_PORUM</name>
<proteinExistence type="predicted"/>
<evidence type="ECO:0000256" key="1">
    <source>
        <dbReference type="SAM" id="MobiDB-lite"/>
    </source>
</evidence>
<feature type="region of interest" description="Disordered" evidence="1">
    <location>
        <begin position="578"/>
        <end position="628"/>
    </location>
</feature>
<dbReference type="PANTHER" id="PTHR28641:SF1">
    <property type="entry name" value="MALONYL-COA DECARBOXYLASE, MITOCHONDRIAL"/>
    <property type="match status" value="1"/>
</dbReference>
<evidence type="ECO:0000259" key="3">
    <source>
        <dbReference type="Pfam" id="PF05292"/>
    </source>
</evidence>
<feature type="region of interest" description="Disordered" evidence="1">
    <location>
        <begin position="186"/>
        <end position="216"/>
    </location>
</feature>
<dbReference type="GO" id="GO:0005759">
    <property type="term" value="C:mitochondrial matrix"/>
    <property type="evidence" value="ECO:0007669"/>
    <property type="project" value="TreeGrafter"/>
</dbReference>
<dbReference type="InterPro" id="IPR042303">
    <property type="entry name" value="Malonyl_CoA_deC_C_sf"/>
</dbReference>
<feature type="transmembrane region" description="Helical" evidence="2">
    <location>
        <begin position="906"/>
        <end position="925"/>
    </location>
</feature>
<dbReference type="Pfam" id="PF05292">
    <property type="entry name" value="MCD"/>
    <property type="match status" value="2"/>
</dbReference>
<dbReference type="Proteomes" id="UP000218209">
    <property type="component" value="Unassembled WGS sequence"/>
</dbReference>
<accession>A0A1X6P5S9</accession>
<dbReference type="Gene3D" id="3.40.630.150">
    <property type="entry name" value="Malonyl-CoA decarboxylase, catalytic domain"/>
    <property type="match status" value="2"/>
</dbReference>
<evidence type="ECO:0000256" key="2">
    <source>
        <dbReference type="SAM" id="Phobius"/>
    </source>
</evidence>
<feature type="region of interest" description="Disordered" evidence="1">
    <location>
        <begin position="982"/>
        <end position="1089"/>
    </location>
</feature>
<feature type="compositionally biased region" description="Basic residues" evidence="1">
    <location>
        <begin position="729"/>
        <end position="738"/>
    </location>
</feature>
<dbReference type="GO" id="GO:0006085">
    <property type="term" value="P:acetyl-CoA biosynthetic process"/>
    <property type="evidence" value="ECO:0007669"/>
    <property type="project" value="TreeGrafter"/>
</dbReference>
<dbReference type="Gene3D" id="1.20.140.90">
    <property type="entry name" value="Malonyl-CoA decarboxylase, oligemerization domain"/>
    <property type="match status" value="1"/>
</dbReference>
<feature type="compositionally biased region" description="Basic residues" evidence="1">
    <location>
        <begin position="590"/>
        <end position="600"/>
    </location>
</feature>
<evidence type="ECO:0000313" key="5">
    <source>
        <dbReference type="EMBL" id="OSX76194.1"/>
    </source>
</evidence>
<reference evidence="5 6" key="1">
    <citation type="submission" date="2017-03" db="EMBL/GenBank/DDBJ databases">
        <title>WGS assembly of Porphyra umbilicalis.</title>
        <authorList>
            <person name="Brawley S.H."/>
            <person name="Blouin N.A."/>
            <person name="Ficko-Blean E."/>
            <person name="Wheeler G.L."/>
            <person name="Lohr M."/>
            <person name="Goodson H.V."/>
            <person name="Jenkins J.W."/>
            <person name="Blaby-Haas C.E."/>
            <person name="Helliwell K.E."/>
            <person name="Chan C."/>
            <person name="Marriage T."/>
            <person name="Bhattacharya D."/>
            <person name="Klein A.S."/>
            <person name="Badis Y."/>
            <person name="Brodie J."/>
            <person name="Cao Y."/>
            <person name="Collen J."/>
            <person name="Dittami S.M."/>
            <person name="Gachon C.M."/>
            <person name="Green B.R."/>
            <person name="Karpowicz S."/>
            <person name="Kim J.W."/>
            <person name="Kudahl U."/>
            <person name="Lin S."/>
            <person name="Michel G."/>
            <person name="Mittag M."/>
            <person name="Olson B.J."/>
            <person name="Pangilinan J."/>
            <person name="Peng Y."/>
            <person name="Qiu H."/>
            <person name="Shu S."/>
            <person name="Singer J.T."/>
            <person name="Smith A.G."/>
            <person name="Sprecher B.N."/>
            <person name="Wagner V."/>
            <person name="Wang W."/>
            <person name="Wang Z.-Y."/>
            <person name="Yan J."/>
            <person name="Yarish C."/>
            <person name="Zoeuner-Riek S."/>
            <person name="Zhuang Y."/>
            <person name="Zou Y."/>
            <person name="Lindquist E.A."/>
            <person name="Grimwood J."/>
            <person name="Barry K."/>
            <person name="Rokhsar D.S."/>
            <person name="Schmutz J."/>
            <person name="Stiller J.W."/>
            <person name="Grossman A.R."/>
            <person name="Prochnik S.E."/>
        </authorList>
    </citation>
    <scope>NUCLEOTIDE SEQUENCE [LARGE SCALE GENOMIC DNA]</scope>
    <source>
        <strain evidence="5">4086291</strain>
    </source>
</reference>
<sequence length="1141" mass="113650">MRRAAVTFPLRRAALELAAAAVSPSPLPGFAGAAATAGVAGGRAGGGWRAPPPRPSPRPADCVDGGGGGGGGPPPLVPSTPAHDAVCARVRALLRRVAAASASPTSTQPPLAATASRGRLPDDALSARLVGDIIGGYKLLPAGDRLGVLAVVAEDLRPVAADVRAAAGRLVAAMDAAEGAGAGVAAASASTGGGGGDGGDGGGGGASPTVSPSEASVLRERVRNAERAARIALSPSYTTLLTRLVSAPGGLAFLINLRADILSAPREALTPPLRAFCTEVTAALRMWLSAGSLSLSAVTPASPAALLQRLATVSAASSPQPVRSGMEGLYARLQHPRIRAYALMHAGMEGVPLVFVEVAYCSKMPATVEDVFADAPASAGGDDMHKMLDTLAFYSVVGCEAGLAGMELGGDVIRRVVAAELGVVGASGTLLGVKSAIRQVVTLSPMPGFAAYLRSQHLPPPPAGSRERPAFLHRHAARYLLHAKRRGGALDAVAHFHLRNGASVARVNADADASASREAESHGVMVNYRYVLGQADSNAGRYVRGIVVSTADVRAAAAVAEREVQAARAAAVSPSAEAVAVGAGGGGGGRPHRRRRRRQGRAQDRTVHRLSGGAGCRRHTPLPAGGRGRGDRCSFALTFLVPAGAAARQWVCLGGAGRGRPPVVAGGGRSRRRSRCRGDPTRITAAVRARAASPLGGRRVCGSTPPAAAAVGALAGPPRRAGRRRRWLAGRRPRRRASAARARTAGGGGRPRGRGRLAPWAAVQPRRGVGRVALCSLVAVLVSLLPCRPHGCPPHQRAQPPTPPSMAMGGGLAGTAASAPPTARDGAPQVPVADRLRPPPPRAADGAGAPPPPPLAALTPLAAALPALPPLAADAVVASASAAAAAAAVGVAAAARRGGALSGPAARKAVHFGTAPAFVATWGLYSPHPAARLVAAAVPVAFAIALAAAGRRRRGDASAGAGTRGGWSAVVVTAAAAAAAAAVGRHPPAAPRRRGPPPGRPTPWRRPSPARAPPLKPPAARSRTSSPSRSSASAGGGRASPGALRSACSSAATGRPRCSAAAGGAAPSGPASPPAAPPAGGGGENRRRHRRVCGGGALASVGILAELGLAGAVGGGGGPPACWLWASPARRPSCGRASMTM</sequence>
<feature type="region of interest" description="Disordered" evidence="1">
    <location>
        <begin position="729"/>
        <end position="756"/>
    </location>
</feature>
<evidence type="ECO:0000313" key="6">
    <source>
        <dbReference type="Proteomes" id="UP000218209"/>
    </source>
</evidence>
<feature type="region of interest" description="Disordered" evidence="1">
    <location>
        <begin position="793"/>
        <end position="855"/>
    </location>
</feature>
<dbReference type="GO" id="GO:2001294">
    <property type="term" value="P:malonyl-CoA catabolic process"/>
    <property type="evidence" value="ECO:0007669"/>
    <property type="project" value="TreeGrafter"/>
</dbReference>
<dbReference type="AlphaFoldDB" id="A0A1X6P5S9"/>
<feature type="transmembrane region" description="Helical" evidence="2">
    <location>
        <begin position="931"/>
        <end position="949"/>
    </location>
</feature>
<feature type="domain" description="Malonyl-CoA decarboxylase N-terminal" evidence="4">
    <location>
        <begin position="224"/>
        <end position="287"/>
    </location>
</feature>
<feature type="compositionally biased region" description="Low complexity" evidence="1">
    <location>
        <begin position="1059"/>
        <end position="1069"/>
    </location>
</feature>
<dbReference type="EMBL" id="KV918876">
    <property type="protein sequence ID" value="OSX76194.1"/>
    <property type="molecule type" value="Genomic_DNA"/>
</dbReference>
<feature type="compositionally biased region" description="Gly residues" evidence="1">
    <location>
        <begin position="191"/>
        <end position="206"/>
    </location>
</feature>
<keyword evidence="2" id="KW-0472">Membrane</keyword>
<feature type="compositionally biased region" description="Low complexity" evidence="1">
    <location>
        <begin position="814"/>
        <end position="823"/>
    </location>
</feature>
<dbReference type="InterPro" id="IPR035372">
    <property type="entry name" value="MCD_N"/>
</dbReference>
<dbReference type="OrthoDB" id="426718at2759"/>
<evidence type="ECO:0008006" key="7">
    <source>
        <dbReference type="Google" id="ProtNLM"/>
    </source>
</evidence>
<dbReference type="GO" id="GO:0005782">
    <property type="term" value="C:peroxisomal matrix"/>
    <property type="evidence" value="ECO:0007669"/>
    <property type="project" value="TreeGrafter"/>
</dbReference>
<protein>
    <recommendedName>
        <fullName evidence="7">Malonyl-CoA decarboxylase C-terminal domain-containing protein</fullName>
    </recommendedName>
</protein>
<feature type="domain" description="Malonyl-CoA decarboxylase C-terminal" evidence="3">
    <location>
        <begin position="471"/>
        <end position="530"/>
    </location>
</feature>
<dbReference type="InterPro" id="IPR038351">
    <property type="entry name" value="MCD_N_sf"/>
</dbReference>
<gene>
    <name evidence="5" type="ORF">BU14_0203s0005</name>
</gene>
<dbReference type="GO" id="GO:0050080">
    <property type="term" value="F:malonyl-CoA decarboxylase activity"/>
    <property type="evidence" value="ECO:0007669"/>
    <property type="project" value="InterPro"/>
</dbReference>
<dbReference type="InterPro" id="IPR038917">
    <property type="entry name" value="Malonyl_CoA_deC"/>
</dbReference>